<dbReference type="Pfam" id="PF02655">
    <property type="entry name" value="ATP-grasp_3"/>
    <property type="match status" value="1"/>
</dbReference>
<dbReference type="GO" id="GO:0004087">
    <property type="term" value="F:carbamoyl-phosphate synthase (ammonia) activity"/>
    <property type="evidence" value="ECO:0007669"/>
    <property type="project" value="UniProtKB-UniRule"/>
</dbReference>
<dbReference type="EMBL" id="JXMW01000022">
    <property type="protein sequence ID" value="OQD58272.1"/>
    <property type="molecule type" value="Genomic_DNA"/>
</dbReference>
<evidence type="ECO:0000313" key="4">
    <source>
        <dbReference type="EMBL" id="OQD58272.1"/>
    </source>
</evidence>
<dbReference type="InterPro" id="IPR011761">
    <property type="entry name" value="ATP-grasp"/>
</dbReference>
<keyword evidence="1" id="KW-0464">Manganese</keyword>
<dbReference type="PANTHER" id="PTHR23132">
    <property type="entry name" value="D-ALANINE--D-ALANINE LIGASE"/>
    <property type="match status" value="1"/>
</dbReference>
<dbReference type="GO" id="GO:0005524">
    <property type="term" value="F:ATP binding"/>
    <property type="evidence" value="ECO:0007669"/>
    <property type="project" value="UniProtKB-UniRule"/>
</dbReference>
<dbReference type="AlphaFoldDB" id="A0A1V6N0Y4"/>
<proteinExistence type="inferred from homology"/>
<comment type="cofactor">
    <cofactor evidence="1">
        <name>Mg(2+)</name>
        <dbReference type="ChEBI" id="CHEBI:18420"/>
    </cofactor>
    <cofactor evidence="1">
        <name>Mn(2+)</name>
        <dbReference type="ChEBI" id="CHEBI:29035"/>
    </cofactor>
    <text evidence="1">Binds 2 magnesium or manganese ions per subunit.</text>
</comment>
<dbReference type="GO" id="GO:0030145">
    <property type="term" value="F:manganese ion binding"/>
    <property type="evidence" value="ECO:0007669"/>
    <property type="project" value="UniProtKB-UniRule"/>
</dbReference>
<dbReference type="Proteomes" id="UP000191661">
    <property type="component" value="Unassembled WGS sequence"/>
</dbReference>
<dbReference type="PROSITE" id="PS50975">
    <property type="entry name" value="ATP_GRASP"/>
    <property type="match status" value="1"/>
</dbReference>
<keyword evidence="1 2" id="KW-0547">Nucleotide-binding</keyword>
<dbReference type="InterPro" id="IPR003806">
    <property type="entry name" value="ATP-grasp_PylC-type"/>
</dbReference>
<keyword evidence="5" id="KW-1185">Reference proteome</keyword>
<dbReference type="Gene3D" id="3.30.470.20">
    <property type="entry name" value="ATP-grasp fold, B domain"/>
    <property type="match status" value="1"/>
</dbReference>
<comment type="function">
    <text evidence="1">Catalyzes the synthesis of carbamoyl phosphate from ATP, ammonium and bicarbonate. Proceeds via a three-step mechanism, i.e. the phosphorylation of hydrogencarbonate to carboxyphosphate, a nucleophilic attack of ammonia on carboxyphosphate yielding carbamate, and the phosphorylation of carbamate forming carbamoyl phosphate.</text>
</comment>
<evidence type="ECO:0000313" key="5">
    <source>
        <dbReference type="Proteomes" id="UP000191661"/>
    </source>
</evidence>
<feature type="binding site" evidence="1">
    <location>
        <begin position="194"/>
        <end position="243"/>
    </location>
    <ligand>
        <name>ATP</name>
        <dbReference type="ChEBI" id="CHEBI:30616"/>
    </ligand>
</feature>
<dbReference type="InterPro" id="IPR043673">
    <property type="entry name" value="CPSase_Archaea"/>
</dbReference>
<keyword evidence="1" id="KW-0460">Magnesium</keyword>
<comment type="catalytic activity">
    <reaction evidence="1">
        <text>hydrogencarbonate + NH4(+) + 2 ATP = carbamoyl phosphate + 2 ADP + phosphate + 2 H(+)</text>
        <dbReference type="Rhea" id="RHEA:18029"/>
        <dbReference type="ChEBI" id="CHEBI:15378"/>
        <dbReference type="ChEBI" id="CHEBI:17544"/>
        <dbReference type="ChEBI" id="CHEBI:28938"/>
        <dbReference type="ChEBI" id="CHEBI:30616"/>
        <dbReference type="ChEBI" id="CHEBI:43474"/>
        <dbReference type="ChEBI" id="CHEBI:58228"/>
        <dbReference type="ChEBI" id="CHEBI:456216"/>
        <dbReference type="EC" id="6.3.4.16"/>
    </reaction>
</comment>
<sequence length="476" mass="54313">MYYYEDFIYCGIMKVLFIGARLFDDVDFYLKEKNIESILTESNSNASNLDCANKYFIVPRGMDEPIRIAKEENVDGIISLIGIDDPLMDVALAKEKVENELKIPFIASNARTISISSDKIETKKFFIKNNINTSKFQILNSYNFEEFISSFESSMISSKNSLNNSKNNISENNISENNNLENNILENYNLKNYNLDFPVVFKQRSGQGGRDISIIQNIDEAKDYFYEFNEALCEEFIEGSEISIEVLCFNNSYMPLVPVYKGETSLNGLHPLNKVRCAPADVQGLNNEYVKKVAYLIAKELKAEGTIDIDFIFSKHDKVLYALEINTRPSGTRYLTAAATNIYPLTKLIDMVSGDFNINSLNEEMKDYFALEIPIGNFDDKQVSDKQVNSKEFNVKQVNDNQAIGKQVNGKEFNDNQFNGKKSNKSLKKFNKNSWVLHGPSNYERLTISAESKAEAKKLAKKLIGKRFYEFCLDEL</sequence>
<dbReference type="PANTHER" id="PTHR23132:SF14">
    <property type="entry name" value="ATP-GRASP DOMAIN-CONTAINING PROTEIN"/>
    <property type="match status" value="1"/>
</dbReference>
<feature type="domain" description="ATP-grasp" evidence="3">
    <location>
        <begin position="166"/>
        <end position="353"/>
    </location>
</feature>
<dbReference type="Gene3D" id="3.40.50.20">
    <property type="match status" value="1"/>
</dbReference>
<evidence type="ECO:0000259" key="3">
    <source>
        <dbReference type="PROSITE" id="PS50975"/>
    </source>
</evidence>
<comment type="similarity">
    <text evidence="1">Belongs to the small carbamoyl-phosphate synthase family.</text>
</comment>
<comment type="caution">
    <text evidence="4">The sequence shown here is derived from an EMBL/GenBank/DDBJ whole genome shotgun (WGS) entry which is preliminary data.</text>
</comment>
<dbReference type="EC" id="6.3.4.16" evidence="1"/>
<reference evidence="4 5" key="1">
    <citation type="submission" date="2014-12" db="EMBL/GenBank/DDBJ databases">
        <title>Genome sequence of Methanobrevibacter arboriphilicus DH1, DSM1125.</title>
        <authorList>
            <person name="Poehlein A."/>
            <person name="Thauer R.K."/>
            <person name="Seedorf H."/>
            <person name="Daniel R."/>
        </authorList>
    </citation>
    <scope>NUCLEOTIDE SEQUENCE [LARGE SCALE GENOMIC DNA]</scope>
    <source>
        <strain evidence="4 5">DH1</strain>
    </source>
</reference>
<gene>
    <name evidence="4" type="ORF">MBBAR_22c00190</name>
</gene>
<accession>A0A1V6N0Y4</accession>
<evidence type="ECO:0000256" key="2">
    <source>
        <dbReference type="PROSITE-ProRule" id="PRU00409"/>
    </source>
</evidence>
<protein>
    <recommendedName>
        <fullName evidence="1">Carbamoyl-phosphate synthase</fullName>
        <ecNumber evidence="1">6.3.4.16</ecNumber>
    </recommendedName>
    <alternativeName>
        <fullName evidence="1">Carbamoyl phosphate synthetase</fullName>
        <shortName evidence="1">CPSase</shortName>
    </alternativeName>
</protein>
<organism evidence="4 5">
    <name type="scientific">Methanobrevibacter arboriphilus JCM 13429 = DSM 1125</name>
    <dbReference type="NCBI Taxonomy" id="1300164"/>
    <lineage>
        <taxon>Archaea</taxon>
        <taxon>Methanobacteriati</taxon>
        <taxon>Methanobacteriota</taxon>
        <taxon>Methanomada group</taxon>
        <taxon>Methanobacteria</taxon>
        <taxon>Methanobacteriales</taxon>
        <taxon>Methanobacteriaceae</taxon>
        <taxon>Methanobrevibacter</taxon>
    </lineage>
</organism>
<dbReference type="HAMAP" id="MF_02221">
    <property type="entry name" value="CPSase"/>
    <property type="match status" value="1"/>
</dbReference>
<dbReference type="GO" id="GO:0000287">
    <property type="term" value="F:magnesium ion binding"/>
    <property type="evidence" value="ECO:0007669"/>
    <property type="project" value="UniProtKB-UniRule"/>
</dbReference>
<keyword evidence="1" id="KW-0479">Metal-binding</keyword>
<keyword evidence="1 2" id="KW-0067">ATP-binding</keyword>
<dbReference type="SUPFAM" id="SSF56059">
    <property type="entry name" value="Glutathione synthetase ATP-binding domain-like"/>
    <property type="match status" value="1"/>
</dbReference>
<keyword evidence="1" id="KW-0436">Ligase</keyword>
<dbReference type="GO" id="GO:0008716">
    <property type="term" value="F:D-alanine-D-alanine ligase activity"/>
    <property type="evidence" value="ECO:0007669"/>
    <property type="project" value="TreeGrafter"/>
</dbReference>
<evidence type="ECO:0000256" key="1">
    <source>
        <dbReference type="HAMAP-Rule" id="MF_02221"/>
    </source>
</evidence>
<name>A0A1V6N0Y4_METAZ</name>